<dbReference type="Pfam" id="PF00535">
    <property type="entry name" value="Glycos_transf_2"/>
    <property type="match status" value="1"/>
</dbReference>
<keyword evidence="2" id="KW-0328">Glycosyltransferase</keyword>
<dbReference type="PANTHER" id="PTHR48090">
    <property type="entry name" value="UNDECAPRENYL-PHOSPHATE 4-DEOXY-4-FORMAMIDO-L-ARABINOSE TRANSFERASE-RELATED"/>
    <property type="match status" value="1"/>
</dbReference>
<keyword evidence="2" id="KW-0808">Transferase</keyword>
<protein>
    <submittedName>
        <fullName evidence="2">Dolichyl-phosphate beta-D-mannosyltransferase</fullName>
    </submittedName>
</protein>
<dbReference type="Proteomes" id="UP000050360">
    <property type="component" value="Unassembled WGS sequence"/>
</dbReference>
<evidence type="ECO:0000259" key="1">
    <source>
        <dbReference type="Pfam" id="PF00535"/>
    </source>
</evidence>
<name>A0A0P7ZCP9_9EURY</name>
<gene>
    <name evidence="2" type="ORF">MPEBLZ_04201</name>
</gene>
<reference evidence="2 3" key="1">
    <citation type="submission" date="2015-09" db="EMBL/GenBank/DDBJ databases">
        <title>A metagenomics-based metabolic model of nitrate-dependent anaerobic oxidation of methane by Methanoperedens-like archaea.</title>
        <authorList>
            <person name="Arshad A."/>
            <person name="Speth D.R."/>
            <person name="De Graaf R.M."/>
            <person name="Op Den Camp H.J."/>
            <person name="Jetten M.S."/>
            <person name="Welte C.U."/>
        </authorList>
    </citation>
    <scope>NUCLEOTIDE SEQUENCE [LARGE SCALE GENOMIC DNA]</scope>
</reference>
<feature type="non-terminal residue" evidence="2">
    <location>
        <position position="1"/>
    </location>
</feature>
<organism evidence="2 3">
    <name type="scientific">Candidatus Methanoperedens nitratireducens</name>
    <dbReference type="NCBI Taxonomy" id="1392998"/>
    <lineage>
        <taxon>Archaea</taxon>
        <taxon>Methanobacteriati</taxon>
        <taxon>Methanobacteriota</taxon>
        <taxon>Stenosarchaea group</taxon>
        <taxon>Methanomicrobia</taxon>
        <taxon>Methanosarcinales</taxon>
        <taxon>ANME-2 cluster</taxon>
        <taxon>Candidatus Methanoperedentaceae</taxon>
        <taxon>Candidatus Methanoperedens</taxon>
    </lineage>
</organism>
<feature type="domain" description="Glycosyltransferase 2-like" evidence="1">
    <location>
        <begin position="1"/>
        <end position="92"/>
    </location>
</feature>
<dbReference type="Gene3D" id="3.90.550.10">
    <property type="entry name" value="Spore Coat Polysaccharide Biosynthesis Protein SpsA, Chain A"/>
    <property type="match status" value="1"/>
</dbReference>
<proteinExistence type="predicted"/>
<evidence type="ECO:0000313" key="3">
    <source>
        <dbReference type="Proteomes" id="UP000050360"/>
    </source>
</evidence>
<dbReference type="GO" id="GO:0016757">
    <property type="term" value="F:glycosyltransferase activity"/>
    <property type="evidence" value="ECO:0007669"/>
    <property type="project" value="UniProtKB-KW"/>
</dbReference>
<dbReference type="CDD" id="cd04179">
    <property type="entry name" value="DPM_DPG-synthase_like"/>
    <property type="match status" value="1"/>
</dbReference>
<dbReference type="SUPFAM" id="SSF53448">
    <property type="entry name" value="Nucleotide-diphospho-sugar transferases"/>
    <property type="match status" value="1"/>
</dbReference>
<comment type="caution">
    <text evidence="2">The sequence shown here is derived from an EMBL/GenBank/DDBJ whole genome shotgun (WGS) entry which is preliminary data.</text>
</comment>
<dbReference type="AlphaFoldDB" id="A0A0P7ZCP9"/>
<sequence>FEMATGDLIIMMDADGSHDPGEIPLLLDPILDGFDVAKGSRLLPGGGSADFTPFRRLGNKIFVSMVNTLYSTNYTDLCYGYRAFKKEALDRIYCSSNGFEIETEQSILMKKAGLKIKEVPSFEAKRKNGNSNLNSIRDGFKILNVILKEYLKPSYTINKKDEHVISYTNKVNTESGQRISTPDHRSLDFK</sequence>
<dbReference type="InterPro" id="IPR050256">
    <property type="entry name" value="Glycosyltransferase_2"/>
</dbReference>
<dbReference type="InterPro" id="IPR029044">
    <property type="entry name" value="Nucleotide-diphossugar_trans"/>
</dbReference>
<accession>A0A0P7ZCP9</accession>
<dbReference type="EMBL" id="LKCM01000399">
    <property type="protein sequence ID" value="KPQ41240.1"/>
    <property type="molecule type" value="Genomic_DNA"/>
</dbReference>
<dbReference type="InterPro" id="IPR001173">
    <property type="entry name" value="Glyco_trans_2-like"/>
</dbReference>
<evidence type="ECO:0000313" key="2">
    <source>
        <dbReference type="EMBL" id="KPQ41240.1"/>
    </source>
</evidence>
<dbReference type="PANTHER" id="PTHR48090:SF7">
    <property type="entry name" value="RFBJ PROTEIN"/>
    <property type="match status" value="1"/>
</dbReference>